<dbReference type="GO" id="GO:0004523">
    <property type="term" value="F:RNA-DNA hybrid ribonuclease activity"/>
    <property type="evidence" value="ECO:0007669"/>
    <property type="project" value="InterPro"/>
</dbReference>
<reference evidence="2 3" key="3">
    <citation type="submission" date="2019-11" db="EMBL/GenBank/DDBJ databases">
        <title>A de novo genome assembly of a pear dwarfing rootstock.</title>
        <authorList>
            <person name="Wang F."/>
            <person name="Wang J."/>
            <person name="Li S."/>
            <person name="Zhang Y."/>
            <person name="Fang M."/>
            <person name="Ma L."/>
            <person name="Zhao Y."/>
            <person name="Jiang S."/>
        </authorList>
    </citation>
    <scope>NUCLEOTIDE SEQUENCE [LARGE SCALE GENOMIC DNA]</scope>
    <source>
        <strain evidence="2">S2</strain>
        <tissue evidence="2">Leaf</tissue>
    </source>
</reference>
<evidence type="ECO:0000313" key="3">
    <source>
        <dbReference type="Proteomes" id="UP000327157"/>
    </source>
</evidence>
<protein>
    <recommendedName>
        <fullName evidence="1">RNase H type-1 domain-containing protein</fullName>
    </recommendedName>
</protein>
<dbReference type="InterPro" id="IPR044730">
    <property type="entry name" value="RNase_H-like_dom_plant"/>
</dbReference>
<gene>
    <name evidence="2" type="ORF">D8674_010114</name>
</gene>
<dbReference type="Gene3D" id="3.30.420.10">
    <property type="entry name" value="Ribonuclease H-like superfamily/Ribonuclease H"/>
    <property type="match status" value="1"/>
</dbReference>
<name>A0A5N5FAK7_9ROSA</name>
<dbReference type="CDD" id="cd06222">
    <property type="entry name" value="RNase_H_like"/>
    <property type="match status" value="1"/>
</dbReference>
<dbReference type="OrthoDB" id="1166005at2759"/>
<dbReference type="AlphaFoldDB" id="A0A5N5FAK7"/>
<dbReference type="Pfam" id="PF13456">
    <property type="entry name" value="RVT_3"/>
    <property type="match status" value="1"/>
</dbReference>
<reference evidence="2 3" key="1">
    <citation type="submission" date="2019-09" db="EMBL/GenBank/DDBJ databases">
        <authorList>
            <person name="Ou C."/>
        </authorList>
    </citation>
    <scope>NUCLEOTIDE SEQUENCE [LARGE SCALE GENOMIC DNA]</scope>
    <source>
        <strain evidence="2">S2</strain>
        <tissue evidence="2">Leaf</tissue>
    </source>
</reference>
<keyword evidence="3" id="KW-1185">Reference proteome</keyword>
<dbReference type="PANTHER" id="PTHR47074">
    <property type="entry name" value="BNAC02G40300D PROTEIN"/>
    <property type="match status" value="1"/>
</dbReference>
<evidence type="ECO:0000313" key="2">
    <source>
        <dbReference type="EMBL" id="KAB2599843.1"/>
    </source>
</evidence>
<reference evidence="3" key="2">
    <citation type="submission" date="2019-10" db="EMBL/GenBank/DDBJ databases">
        <title>A de novo genome assembly of a pear dwarfing rootstock.</title>
        <authorList>
            <person name="Wang F."/>
            <person name="Wang J."/>
            <person name="Li S."/>
            <person name="Zhang Y."/>
            <person name="Fang M."/>
            <person name="Ma L."/>
            <person name="Zhao Y."/>
            <person name="Jiang S."/>
        </authorList>
    </citation>
    <scope>NUCLEOTIDE SEQUENCE [LARGE SCALE GENOMIC DNA]</scope>
</reference>
<dbReference type="InterPro" id="IPR002156">
    <property type="entry name" value="RNaseH_domain"/>
</dbReference>
<dbReference type="Proteomes" id="UP000327157">
    <property type="component" value="Chromosome 13"/>
</dbReference>
<sequence length="154" mass="16998">MAPPKWITPPSGVLKLSIYGVWNDITKRDGFGCVIHTDSSSFVVARYGSINNVLSPVQAEVLAACLAVVWVSEIRYQNILFECDSLQIMDSLRDPSTNISFIGQILEDIKAFLPTITGASFAHFRRQANEIALRLGQSPSSIIWDLLEVEASLN</sequence>
<dbReference type="InterPro" id="IPR052929">
    <property type="entry name" value="RNase_H-like_EbsB-rel"/>
</dbReference>
<accession>A0A5N5FAK7</accession>
<dbReference type="PANTHER" id="PTHR47074:SF48">
    <property type="entry name" value="POLYNUCLEOTIDYL TRANSFERASE, RIBONUCLEASE H-LIKE SUPERFAMILY PROTEIN"/>
    <property type="match status" value="1"/>
</dbReference>
<organism evidence="2 3">
    <name type="scientific">Pyrus ussuriensis x Pyrus communis</name>
    <dbReference type="NCBI Taxonomy" id="2448454"/>
    <lineage>
        <taxon>Eukaryota</taxon>
        <taxon>Viridiplantae</taxon>
        <taxon>Streptophyta</taxon>
        <taxon>Embryophyta</taxon>
        <taxon>Tracheophyta</taxon>
        <taxon>Spermatophyta</taxon>
        <taxon>Magnoliopsida</taxon>
        <taxon>eudicotyledons</taxon>
        <taxon>Gunneridae</taxon>
        <taxon>Pentapetalae</taxon>
        <taxon>rosids</taxon>
        <taxon>fabids</taxon>
        <taxon>Rosales</taxon>
        <taxon>Rosaceae</taxon>
        <taxon>Amygdaloideae</taxon>
        <taxon>Maleae</taxon>
        <taxon>Pyrus</taxon>
    </lineage>
</organism>
<evidence type="ECO:0000259" key="1">
    <source>
        <dbReference type="Pfam" id="PF13456"/>
    </source>
</evidence>
<feature type="domain" description="RNase H type-1" evidence="1">
    <location>
        <begin position="20"/>
        <end position="135"/>
    </location>
</feature>
<dbReference type="EMBL" id="SMOL01000753">
    <property type="protein sequence ID" value="KAB2599843.1"/>
    <property type="molecule type" value="Genomic_DNA"/>
</dbReference>
<dbReference type="GO" id="GO:0003676">
    <property type="term" value="F:nucleic acid binding"/>
    <property type="evidence" value="ECO:0007669"/>
    <property type="project" value="InterPro"/>
</dbReference>
<comment type="caution">
    <text evidence="2">The sequence shown here is derived from an EMBL/GenBank/DDBJ whole genome shotgun (WGS) entry which is preliminary data.</text>
</comment>
<dbReference type="InterPro" id="IPR036397">
    <property type="entry name" value="RNaseH_sf"/>
</dbReference>
<proteinExistence type="predicted"/>